<name>A0A0E9PFM9_ANGAN</name>
<proteinExistence type="predicted"/>
<evidence type="ECO:0000313" key="1">
    <source>
        <dbReference type="EMBL" id="JAH03087.1"/>
    </source>
</evidence>
<protein>
    <submittedName>
        <fullName evidence="1">Uncharacterized protein</fullName>
    </submittedName>
</protein>
<accession>A0A0E9PFM9</accession>
<dbReference type="EMBL" id="GBXM01105490">
    <property type="protein sequence ID" value="JAH03087.1"/>
    <property type="molecule type" value="Transcribed_RNA"/>
</dbReference>
<reference evidence="1" key="1">
    <citation type="submission" date="2014-11" db="EMBL/GenBank/DDBJ databases">
        <authorList>
            <person name="Amaro Gonzalez C."/>
        </authorList>
    </citation>
    <scope>NUCLEOTIDE SEQUENCE</scope>
</reference>
<reference evidence="1" key="2">
    <citation type="journal article" date="2015" name="Fish Shellfish Immunol.">
        <title>Early steps in the European eel (Anguilla anguilla)-Vibrio vulnificus interaction in the gills: Role of the RtxA13 toxin.</title>
        <authorList>
            <person name="Callol A."/>
            <person name="Pajuelo D."/>
            <person name="Ebbesson L."/>
            <person name="Teles M."/>
            <person name="MacKenzie S."/>
            <person name="Amaro C."/>
        </authorList>
    </citation>
    <scope>NUCLEOTIDE SEQUENCE</scope>
</reference>
<organism evidence="1">
    <name type="scientific">Anguilla anguilla</name>
    <name type="common">European freshwater eel</name>
    <name type="synonym">Muraena anguilla</name>
    <dbReference type="NCBI Taxonomy" id="7936"/>
    <lineage>
        <taxon>Eukaryota</taxon>
        <taxon>Metazoa</taxon>
        <taxon>Chordata</taxon>
        <taxon>Craniata</taxon>
        <taxon>Vertebrata</taxon>
        <taxon>Euteleostomi</taxon>
        <taxon>Actinopterygii</taxon>
        <taxon>Neopterygii</taxon>
        <taxon>Teleostei</taxon>
        <taxon>Anguilliformes</taxon>
        <taxon>Anguillidae</taxon>
        <taxon>Anguilla</taxon>
    </lineage>
</organism>
<sequence length="31" mass="3603">MLRLIGVHLEDWLCMSVSQIETETKKSTPEK</sequence>
<dbReference type="AlphaFoldDB" id="A0A0E9PFM9"/>